<organism evidence="4 5">
    <name type="scientific">Triparma laevis f. longispina</name>
    <dbReference type="NCBI Taxonomy" id="1714387"/>
    <lineage>
        <taxon>Eukaryota</taxon>
        <taxon>Sar</taxon>
        <taxon>Stramenopiles</taxon>
        <taxon>Ochrophyta</taxon>
        <taxon>Bolidophyceae</taxon>
        <taxon>Parmales</taxon>
        <taxon>Triparmaceae</taxon>
        <taxon>Triparma</taxon>
    </lineage>
</organism>
<dbReference type="GO" id="GO:0005829">
    <property type="term" value="C:cytosol"/>
    <property type="evidence" value="ECO:0007669"/>
    <property type="project" value="GOC"/>
</dbReference>
<comment type="subunit">
    <text evidence="2">Component of the Golgi-associated retrograde protein (GARP) complex.</text>
</comment>
<dbReference type="Proteomes" id="UP001165122">
    <property type="component" value="Unassembled WGS sequence"/>
</dbReference>
<evidence type="ECO:0000313" key="5">
    <source>
        <dbReference type="Proteomes" id="UP001165122"/>
    </source>
</evidence>
<evidence type="ECO:0000313" key="4">
    <source>
        <dbReference type="EMBL" id="GMI03327.1"/>
    </source>
</evidence>
<gene>
    <name evidence="4" type="ORF">TrLO_g13972</name>
</gene>
<dbReference type="PANTHER" id="PTHR15954:SF4">
    <property type="entry name" value="VACUOLAR PROTEIN SORTING-ASSOCIATED PROTEIN 51 HOMOLOG"/>
    <property type="match status" value="1"/>
</dbReference>
<keyword evidence="2" id="KW-0813">Transport</keyword>
<dbReference type="GO" id="GO:0015031">
    <property type="term" value="P:protein transport"/>
    <property type="evidence" value="ECO:0007669"/>
    <property type="project" value="UniProtKB-UniRule"/>
</dbReference>
<dbReference type="GO" id="GO:0032456">
    <property type="term" value="P:endocytic recycling"/>
    <property type="evidence" value="ECO:0007669"/>
    <property type="project" value="TreeGrafter"/>
</dbReference>
<comment type="function">
    <text evidence="2">Acts as component of the GARP complex that is involved in retrograde transport from early and late endosomes to the trans-Golgi network (TGN).</text>
</comment>
<evidence type="ECO:0000256" key="2">
    <source>
        <dbReference type="RuleBase" id="RU368010"/>
    </source>
</evidence>
<dbReference type="GO" id="GO:1990745">
    <property type="term" value="C:EARP complex"/>
    <property type="evidence" value="ECO:0007669"/>
    <property type="project" value="TreeGrafter"/>
</dbReference>
<dbReference type="GO" id="GO:0007030">
    <property type="term" value="P:Golgi organization"/>
    <property type="evidence" value="ECO:0007669"/>
    <property type="project" value="UniProtKB-UniRule"/>
</dbReference>
<sequence>MSSSDDSSSESESDDEMRRNIMASYYGKGVVAAEPAPTPTHTASSDLGHSLPPSSSPSKTSPSSSDPLSSSTFDPLSFTRTLLLESPCDDLLTKSTTLYTSSQTLDSTMQTLVYENYSKFISATDSIRLIGLSTSTALQSMRVLVGKGEEISVKSKNVEEGLKEGREDVNNLFTLKLQISKLHQIRTLPNLLKELICQQRFAKACRTWLESKDVLIMYGGRFKILENIKKQCESIINSMVSKLKKTLEEGKGGSYRWWFEIGRGVEILGEGGEDFMVKVFNKAESSFNVTHESSCISEKLKSLQIYGKLGCKVFGSVDLDGMYVEILKGWEGEMIERCDGGEGVEVEVEDVRVQVNKFNNQKWTNLITTTTATILRRQTAFSYHTLRLSTIQLLLTWLNSGSMDVIKEIKKGHVDCLKGLKRGNMDEFSFTEVCRTEARRYCIWVAGCFESLAGVGGGRKIVGMEKEEEGYEDDLNSSLVSRHEAAVEEDPFNINLSEVEKKGKEVRGEDCGVCLKIAVLCREAEGVLVESASKSVGRFGGGMEEDVDKDGAVSLRFNMAAGACLREYVGERGMGCGRALGMGVGSKTGRRTWTRGENVVREVRGGVGVMLKIVKEVCIETGERFGGLIRAAPAKVVVEGGGFSSATYGGSVGQQRSGGLAMDIEKMFAEKIVIYGNVEFSRESVVSGVFKIALQSLVIGARRARFSKNGLTQVQVDIALLRHLLPHYLSEHAVIDKIMDNVLAGCAYRCESEEVGDTEAVVGRIMKSWLDNESKEGESGGGCLIWDKEVE</sequence>
<dbReference type="GO" id="GO:0016020">
    <property type="term" value="C:membrane"/>
    <property type="evidence" value="ECO:0007669"/>
    <property type="project" value="TreeGrafter"/>
</dbReference>
<accession>A0A9W7C7K9</accession>
<proteinExistence type="inferred from homology"/>
<feature type="compositionally biased region" description="Low complexity" evidence="3">
    <location>
        <begin position="32"/>
        <end position="72"/>
    </location>
</feature>
<feature type="region of interest" description="Disordered" evidence="3">
    <location>
        <begin position="1"/>
        <end position="72"/>
    </location>
</feature>
<keyword evidence="2" id="KW-0445">Lipid transport</keyword>
<comment type="caution">
    <text evidence="4">The sequence shown here is derived from an EMBL/GenBank/DDBJ whole genome shotgun (WGS) entry which is preliminary data.</text>
</comment>
<dbReference type="InterPro" id="IPR014812">
    <property type="entry name" value="Vps51"/>
</dbReference>
<dbReference type="Pfam" id="PF08700">
    <property type="entry name" value="VPS51_Exo84_N"/>
    <property type="match status" value="1"/>
</dbReference>
<dbReference type="GO" id="GO:0042147">
    <property type="term" value="P:retrograde transport, endosome to Golgi"/>
    <property type="evidence" value="ECO:0007669"/>
    <property type="project" value="UniProtKB-UniRule"/>
</dbReference>
<protein>
    <recommendedName>
        <fullName evidence="2">Vacuolar protein sorting-associated protein 51 homolog</fullName>
    </recommendedName>
</protein>
<evidence type="ECO:0000256" key="1">
    <source>
        <dbReference type="ARBA" id="ARBA00006080"/>
    </source>
</evidence>
<keyword evidence="2" id="KW-0333">Golgi apparatus</keyword>
<dbReference type="OrthoDB" id="203678at2759"/>
<comment type="subcellular location">
    <subcellularLocation>
        <location evidence="2">Golgi apparatus</location>
        <location evidence="2">trans-Golgi network</location>
    </subcellularLocation>
</comment>
<dbReference type="GO" id="GO:0000938">
    <property type="term" value="C:GARP complex"/>
    <property type="evidence" value="ECO:0007669"/>
    <property type="project" value="UniProtKB-UniRule"/>
</dbReference>
<dbReference type="EMBL" id="BRXW01000056">
    <property type="protein sequence ID" value="GMI03327.1"/>
    <property type="molecule type" value="Genomic_DNA"/>
</dbReference>
<reference evidence="5" key="1">
    <citation type="journal article" date="2023" name="Commun. Biol.">
        <title>Genome analysis of Parmales, the sister group of diatoms, reveals the evolutionary specialization of diatoms from phago-mixotrophs to photoautotrophs.</title>
        <authorList>
            <person name="Ban H."/>
            <person name="Sato S."/>
            <person name="Yoshikawa S."/>
            <person name="Yamada K."/>
            <person name="Nakamura Y."/>
            <person name="Ichinomiya M."/>
            <person name="Sato N."/>
            <person name="Blanc-Mathieu R."/>
            <person name="Endo H."/>
            <person name="Kuwata A."/>
            <person name="Ogata H."/>
        </authorList>
    </citation>
    <scope>NUCLEOTIDE SEQUENCE [LARGE SCALE GENOMIC DNA]</scope>
    <source>
        <strain evidence="5">NIES 3700</strain>
    </source>
</reference>
<dbReference type="GO" id="GO:0048193">
    <property type="term" value="P:Golgi vesicle transport"/>
    <property type="evidence" value="ECO:0007669"/>
    <property type="project" value="TreeGrafter"/>
</dbReference>
<dbReference type="GO" id="GO:0007041">
    <property type="term" value="P:lysosomal transport"/>
    <property type="evidence" value="ECO:0007669"/>
    <property type="project" value="TreeGrafter"/>
</dbReference>
<dbReference type="PANTHER" id="PTHR15954">
    <property type="entry name" value="VACUOLAR PROTEIN SORTING-ASSOCIATED PROTEIN 51 HOMOLOG"/>
    <property type="match status" value="1"/>
</dbReference>
<dbReference type="AlphaFoldDB" id="A0A9W7C7K9"/>
<keyword evidence="2" id="KW-0653">Protein transport</keyword>
<comment type="similarity">
    <text evidence="1 2">Belongs to the VPS51 family.</text>
</comment>
<dbReference type="GO" id="GO:0006869">
    <property type="term" value="P:lipid transport"/>
    <property type="evidence" value="ECO:0007669"/>
    <property type="project" value="UniProtKB-UniRule"/>
</dbReference>
<keyword evidence="5" id="KW-1185">Reference proteome</keyword>
<evidence type="ECO:0000256" key="3">
    <source>
        <dbReference type="SAM" id="MobiDB-lite"/>
    </source>
</evidence>
<name>A0A9W7C7K9_9STRA</name>